<reference evidence="1" key="1">
    <citation type="submission" date="2019-08" db="EMBL/GenBank/DDBJ databases">
        <title>Genome sequence of Clostridiales bacterium MT110.</title>
        <authorList>
            <person name="Cao J."/>
        </authorList>
    </citation>
    <scope>NUCLEOTIDE SEQUENCE</scope>
    <source>
        <strain evidence="1">MT110</strain>
    </source>
</reference>
<accession>A0ACD1A940</accession>
<name>A0ACD1A940_9FIRM</name>
<sequence>MIHKYQYKDQSIVLDINSGAIHVVGDIIYDILDHYKERAAEEIYEILGAKYSRADLEEAMADIAYLEENGMLYADDSQVTMDMLEGRGAVIKAMCLHVAHDCNMTCKYCFGDKGAFEGVRSLLSLETGKKAIDFLLQHSGSRRNLEIDFFGGEPLMNFEVVKALVSYGREAEKPYGKNIRFTITTNGLLLDDAKAAYINENMDNVILSIDGRPQVNDNMRRTVNDKGTYDIITNNYLKFVEKRKGTYYVRGTFTRENLDFSEDVKHLVDQGFKNVSVEPVVTDPSMSYALLDEDRDRICEEYDRLTDLYLEYAKEGKKFEFFHYNVDLNQGPCVVKRVSGCGAGTEYVAVSPEGDIYPCHQFVGNPEFKLGNLNAGEFKNNWYDTFNRAHIYNKEKCRTCWAKFYCSGGCHANAYNMNNDIMKPYELGCDLEKKRIECAIAIKAILSADEEA</sequence>
<evidence type="ECO:0000313" key="2">
    <source>
        <dbReference type="Proteomes" id="UP000594014"/>
    </source>
</evidence>
<dbReference type="Proteomes" id="UP000594014">
    <property type="component" value="Chromosome"/>
</dbReference>
<organism evidence="1 2">
    <name type="scientific">Anoxybacterium hadale</name>
    <dbReference type="NCBI Taxonomy" id="3408580"/>
    <lineage>
        <taxon>Bacteria</taxon>
        <taxon>Bacillati</taxon>
        <taxon>Bacillota</taxon>
        <taxon>Clostridia</taxon>
        <taxon>Peptostreptococcales</taxon>
        <taxon>Anaerovoracaceae</taxon>
        <taxon>Anoxybacterium</taxon>
    </lineage>
</organism>
<keyword evidence="2" id="KW-1185">Reference proteome</keyword>
<dbReference type="EMBL" id="CP042469">
    <property type="protein sequence ID" value="QOX62844.1"/>
    <property type="molecule type" value="Genomic_DNA"/>
</dbReference>
<proteinExistence type="predicted"/>
<gene>
    <name evidence="1" type="primary">scfB</name>
    <name evidence="1" type="ORF">FRZ06_05530</name>
</gene>
<protein>
    <submittedName>
        <fullName evidence="1">Thioether cross-link-forming SCIFF peptide maturase</fullName>
    </submittedName>
</protein>
<evidence type="ECO:0000313" key="1">
    <source>
        <dbReference type="EMBL" id="QOX62844.1"/>
    </source>
</evidence>